<dbReference type="PROSITE" id="PS50950">
    <property type="entry name" value="ZF_THAP"/>
    <property type="match status" value="1"/>
</dbReference>
<evidence type="ECO:0000256" key="1">
    <source>
        <dbReference type="ARBA" id="ARBA00022723"/>
    </source>
</evidence>
<keyword evidence="3" id="KW-0862">Zinc</keyword>
<dbReference type="Proteomes" id="UP000225706">
    <property type="component" value="Unassembled WGS sequence"/>
</dbReference>
<dbReference type="SUPFAM" id="SSF57716">
    <property type="entry name" value="Glucocorticoid receptor-like (DNA-binding domain)"/>
    <property type="match status" value="1"/>
</dbReference>
<keyword evidence="4 5" id="KW-0238">DNA-binding</keyword>
<evidence type="ECO:0000256" key="2">
    <source>
        <dbReference type="ARBA" id="ARBA00022771"/>
    </source>
</evidence>
<keyword evidence="2 5" id="KW-0863">Zinc-finger</keyword>
<protein>
    <submittedName>
        <fullName evidence="7">THAP domain-containing protein 2</fullName>
    </submittedName>
</protein>
<dbReference type="PANTHER" id="PTHR46927">
    <property type="entry name" value="AGAP005574-PA"/>
    <property type="match status" value="1"/>
</dbReference>
<comment type="caution">
    <text evidence="7">The sequence shown here is derived from an EMBL/GenBank/DDBJ whole genome shotgun (WGS) entry which is preliminary data.</text>
</comment>
<feature type="domain" description="THAP-type" evidence="6">
    <location>
        <begin position="1"/>
        <end position="90"/>
    </location>
</feature>
<dbReference type="PANTHER" id="PTHR46927:SF3">
    <property type="entry name" value="THAP-TYPE DOMAIN-CONTAINING PROTEIN"/>
    <property type="match status" value="1"/>
</dbReference>
<keyword evidence="8" id="KW-1185">Reference proteome</keyword>
<name>A0A2B4RNE1_STYPI</name>
<evidence type="ECO:0000259" key="6">
    <source>
        <dbReference type="PROSITE" id="PS50950"/>
    </source>
</evidence>
<dbReference type="InterPro" id="IPR052224">
    <property type="entry name" value="THAP_domain_protein"/>
</dbReference>
<evidence type="ECO:0000256" key="4">
    <source>
        <dbReference type="ARBA" id="ARBA00023125"/>
    </source>
</evidence>
<reference evidence="8" key="1">
    <citation type="journal article" date="2017" name="bioRxiv">
        <title>Comparative analysis of the genomes of Stylophora pistillata and Acropora digitifera provides evidence for extensive differences between species of corals.</title>
        <authorList>
            <person name="Voolstra C.R."/>
            <person name="Li Y."/>
            <person name="Liew Y.J."/>
            <person name="Baumgarten S."/>
            <person name="Zoccola D."/>
            <person name="Flot J.-F."/>
            <person name="Tambutte S."/>
            <person name="Allemand D."/>
            <person name="Aranda M."/>
        </authorList>
    </citation>
    <scope>NUCLEOTIDE SEQUENCE [LARGE SCALE GENOMIC DNA]</scope>
</reference>
<dbReference type="OrthoDB" id="6509764at2759"/>
<dbReference type="EMBL" id="LSMT01000375">
    <property type="protein sequence ID" value="PFX19131.1"/>
    <property type="molecule type" value="Genomic_DNA"/>
</dbReference>
<evidence type="ECO:0000313" key="7">
    <source>
        <dbReference type="EMBL" id="PFX19131.1"/>
    </source>
</evidence>
<dbReference type="SMART" id="SM00980">
    <property type="entry name" value="THAP"/>
    <property type="match status" value="1"/>
</dbReference>
<dbReference type="AlphaFoldDB" id="A0A2B4RNE1"/>
<dbReference type="InterPro" id="IPR006612">
    <property type="entry name" value="THAP_Znf"/>
</dbReference>
<organism evidence="7 8">
    <name type="scientific">Stylophora pistillata</name>
    <name type="common">Smooth cauliflower coral</name>
    <dbReference type="NCBI Taxonomy" id="50429"/>
    <lineage>
        <taxon>Eukaryota</taxon>
        <taxon>Metazoa</taxon>
        <taxon>Cnidaria</taxon>
        <taxon>Anthozoa</taxon>
        <taxon>Hexacorallia</taxon>
        <taxon>Scleractinia</taxon>
        <taxon>Astrocoeniina</taxon>
        <taxon>Pocilloporidae</taxon>
        <taxon>Stylophora</taxon>
    </lineage>
</organism>
<dbReference type="Pfam" id="PF05485">
    <property type="entry name" value="THAP"/>
    <property type="match status" value="1"/>
</dbReference>
<proteinExistence type="predicted"/>
<sequence length="602" mass="67400">MVYCTAYNCNNDGKKMKSLSFFQFPSDEKYRQIWIEKVRRVNWEPNKYSRLCSAHFEPHCFVHNFKLFESLGLPKPKKATLKHDAIPTIFDYEERTTKPSNELTLSRKRKHENSTSNTPWKGRKVLEVIDFNSLLDDYLKGLQSEEDFSSANEAGNKTGSDELVKEIIPGSSPCKGGDRFVLLLSKPLSPDICDTSSSLLCVRFGSEYVVPVTLWKEQVIRGDSVPKSDKPGVVVAQLETTDGKVLGSTKFLYKEEISTGFQKIVCSKNYGGKLIKGLSDFGAKEDPVTVNESEANQDVTSLHTSESSLALAGILKMMLYIAAKHDAISFVEDLFRTKAGKAVMNSFSKKDQQEETANQSNLEQQLFSYLENVSGRITEEEEKRNAKVAPKVSQVVEKKHPKPVVKPELKKKKNQKVLKTVPKNRDKTKLTSKKPINGNGFVTGGTDIASKTNSLLLLSNIALGDLNSESIENGLSSDSSLTSLQDTLLSASSKKKKQLSYQSNNAKKFTRKLVLLPTSSTRLPSQNAAVHRGSIQLENHMPPEEVMKEVRTVLHNLGKKRFRLAAADSSGKLEFFRGTKWTARTLRQRIRFNSVLYVVPSR</sequence>
<gene>
    <name evidence="7" type="primary">THAP2</name>
    <name evidence="7" type="ORF">AWC38_SpisGene16458</name>
</gene>
<dbReference type="GO" id="GO:0008270">
    <property type="term" value="F:zinc ion binding"/>
    <property type="evidence" value="ECO:0007669"/>
    <property type="project" value="UniProtKB-KW"/>
</dbReference>
<evidence type="ECO:0000313" key="8">
    <source>
        <dbReference type="Proteomes" id="UP000225706"/>
    </source>
</evidence>
<evidence type="ECO:0000256" key="5">
    <source>
        <dbReference type="PROSITE-ProRule" id="PRU00309"/>
    </source>
</evidence>
<evidence type="ECO:0000256" key="3">
    <source>
        <dbReference type="ARBA" id="ARBA00022833"/>
    </source>
</evidence>
<dbReference type="SMART" id="SM00692">
    <property type="entry name" value="DM3"/>
    <property type="match status" value="1"/>
</dbReference>
<keyword evidence="1" id="KW-0479">Metal-binding</keyword>
<dbReference type="GO" id="GO:0003677">
    <property type="term" value="F:DNA binding"/>
    <property type="evidence" value="ECO:0007669"/>
    <property type="project" value="UniProtKB-UniRule"/>
</dbReference>
<accession>A0A2B4RNE1</accession>